<sequence>MLTTTQLKEYAQLAQASYAAFTTGYGDDPVMDQLKKPYNEAASFSEIEAKQLTAKYSVVDQFKSSLLDSGFSATVLSDKANPNHLILSFRGTEPKGLQLLNDLIISDVQIGIVGYAKPQALDLYRYIRQLQTVGQQKVVYSEIEMQRMYLLDKGPNILPPTPSGLLFDLITDKVAYSTFKASLQNDRGIGASGAAAILSPGKTIDVTGHSLGGHLAMLAQRLFPDLVTGTAVTYNAVGFYAGPLAFDGSPVQKKADWILDQFGANDFSNNVLRVESEGDGISKIASVYPGQTLSVGMETYPGVADAIGKNHSVANIADGMALVEFIGKLDSRYMADPRLAKDLFKMGSNQPVSSYEKILDGLRNMLSGPITAPTANDSDKKGEYGTSRDSFYTNLQQLAYKDNIGTLNASMAALAGKLQITATTANAESAKSDFGQFLSLYYLTPFTVSTPDAGSQAKLLLTQ</sequence>
<feature type="non-terminal residue" evidence="1">
    <location>
        <position position="463"/>
    </location>
</feature>
<dbReference type="AlphaFoldDB" id="A0A368KZC2"/>
<dbReference type="RefSeq" id="WP_205074073.1">
    <property type="nucleotide sequence ID" value="NZ_QPGB01000013.1"/>
</dbReference>
<reference evidence="1 2" key="1">
    <citation type="journal article" date="2018" name="Int. J. Syst. Evol. Microbiol.">
        <title>Parvibium lacunae gen. nov., sp. nov., a new member of the family Alcaligenaceae isolated from a freshwater pond.</title>
        <authorList>
            <person name="Chen W.M."/>
            <person name="Xie P.B."/>
            <person name="Hsu M.Y."/>
            <person name="Sheu S.Y."/>
        </authorList>
    </citation>
    <scope>NUCLEOTIDE SEQUENCE [LARGE SCALE GENOMIC DNA]</scope>
    <source>
        <strain evidence="1 2">KMB9</strain>
    </source>
</reference>
<dbReference type="InterPro" id="IPR029058">
    <property type="entry name" value="AB_hydrolase_fold"/>
</dbReference>
<evidence type="ECO:0000313" key="1">
    <source>
        <dbReference type="EMBL" id="RCS56434.1"/>
    </source>
</evidence>
<organism evidence="1 2">
    <name type="scientific">Parvibium lacunae</name>
    <dbReference type="NCBI Taxonomy" id="1888893"/>
    <lineage>
        <taxon>Bacteria</taxon>
        <taxon>Pseudomonadati</taxon>
        <taxon>Pseudomonadota</taxon>
        <taxon>Betaproteobacteria</taxon>
        <taxon>Burkholderiales</taxon>
        <taxon>Alcaligenaceae</taxon>
        <taxon>Parvibium</taxon>
    </lineage>
</organism>
<dbReference type="Proteomes" id="UP000252357">
    <property type="component" value="Unassembled WGS sequence"/>
</dbReference>
<dbReference type="EMBL" id="QPGB01000013">
    <property type="protein sequence ID" value="RCS56434.1"/>
    <property type="molecule type" value="Genomic_DNA"/>
</dbReference>
<evidence type="ECO:0000313" key="2">
    <source>
        <dbReference type="Proteomes" id="UP000252357"/>
    </source>
</evidence>
<proteinExistence type="predicted"/>
<dbReference type="Gene3D" id="3.40.50.1820">
    <property type="entry name" value="alpha/beta hydrolase"/>
    <property type="match status" value="1"/>
</dbReference>
<protein>
    <recommendedName>
        <fullName evidence="3">Fungal lipase-like domain-containing protein</fullName>
    </recommendedName>
</protein>
<gene>
    <name evidence="1" type="ORF">DU000_12495</name>
</gene>
<name>A0A368KZC2_9BURK</name>
<accession>A0A368KZC2</accession>
<keyword evidence="2" id="KW-1185">Reference proteome</keyword>
<dbReference type="SUPFAM" id="SSF53474">
    <property type="entry name" value="alpha/beta-Hydrolases"/>
    <property type="match status" value="1"/>
</dbReference>
<evidence type="ECO:0008006" key="3">
    <source>
        <dbReference type="Google" id="ProtNLM"/>
    </source>
</evidence>
<comment type="caution">
    <text evidence="1">The sequence shown here is derived from an EMBL/GenBank/DDBJ whole genome shotgun (WGS) entry which is preliminary data.</text>
</comment>